<evidence type="ECO:0000313" key="2">
    <source>
        <dbReference type="EMBL" id="MCL1631976.1"/>
    </source>
</evidence>
<dbReference type="Proteomes" id="UP001203004">
    <property type="component" value="Unassembled WGS sequence"/>
</dbReference>
<evidence type="ECO:0000259" key="1">
    <source>
        <dbReference type="Pfam" id="PF18931"/>
    </source>
</evidence>
<protein>
    <submittedName>
        <fullName evidence="2">DUF5680 domain-containing protein</fullName>
    </submittedName>
</protein>
<gene>
    <name evidence="2" type="ORF">M3N64_08445</name>
</gene>
<dbReference type="RefSeq" id="WP_249101030.1">
    <property type="nucleotide sequence ID" value="NZ_JAMAST010000008.1"/>
</dbReference>
<keyword evidence="3" id="KW-1185">Reference proteome</keyword>
<evidence type="ECO:0000313" key="3">
    <source>
        <dbReference type="Proteomes" id="UP001203004"/>
    </source>
</evidence>
<dbReference type="EMBL" id="JAMAST010000008">
    <property type="protein sequence ID" value="MCL1631976.1"/>
    <property type="molecule type" value="Genomic_DNA"/>
</dbReference>
<proteinExistence type="predicted"/>
<dbReference type="InterPro" id="IPR043735">
    <property type="entry name" value="DUF5680"/>
</dbReference>
<comment type="caution">
    <text evidence="2">The sequence shown here is derived from an EMBL/GenBank/DDBJ whole genome shotgun (WGS) entry which is preliminary data.</text>
</comment>
<feature type="domain" description="DUF5680" evidence="1">
    <location>
        <begin position="49"/>
        <end position="155"/>
    </location>
</feature>
<dbReference type="Pfam" id="PF18931">
    <property type="entry name" value="DUF5680"/>
    <property type="match status" value="1"/>
</dbReference>
<reference evidence="2 3" key="1">
    <citation type="submission" date="2022-05" db="EMBL/GenBank/DDBJ databases">
        <title>Sporolactobacillus sp nov CPB3-1, isolated from tree bark (Mangifera indica L.).</title>
        <authorList>
            <person name="Phuengjayaem S."/>
            <person name="Tanasupawat S."/>
        </authorList>
    </citation>
    <scope>NUCLEOTIDE SEQUENCE [LARGE SCALE GENOMIC DNA]</scope>
    <source>
        <strain evidence="2 3">CPB3-1</strain>
    </source>
</reference>
<organism evidence="2 3">
    <name type="scientific">Sporolactobacillus mangiferae</name>
    <dbReference type="NCBI Taxonomy" id="2940498"/>
    <lineage>
        <taxon>Bacteria</taxon>
        <taxon>Bacillati</taxon>
        <taxon>Bacillota</taxon>
        <taxon>Bacilli</taxon>
        <taxon>Bacillales</taxon>
        <taxon>Sporolactobacillaceae</taxon>
        <taxon>Sporolactobacillus</taxon>
    </lineage>
</organism>
<accession>A0ABT0MAS7</accession>
<name>A0ABT0MAS7_9BACL</name>
<sequence>MNLNEAFLDFLVEAKKKSYASQGDDASVEPKLEGSQQLEFQNGDFFYRDIYFGMSYFIGQETVYYQEKPIWSMVYSGGVNSKQDIKDARTIYSFLRKAMREVNLDTPFRGPKQFTEGNFIYSDSHEGSIELFKGIENISFRDEKVYRLSYSGGSIR</sequence>